<keyword evidence="4" id="KW-1185">Reference proteome</keyword>
<evidence type="ECO:0000313" key="4">
    <source>
        <dbReference type="Proteomes" id="UP000248764"/>
    </source>
</evidence>
<dbReference type="SMART" id="SM00507">
    <property type="entry name" value="HNHc"/>
    <property type="match status" value="1"/>
</dbReference>
<evidence type="ECO:0000256" key="1">
    <source>
        <dbReference type="SAM" id="MobiDB-lite"/>
    </source>
</evidence>
<evidence type="ECO:0000313" key="3">
    <source>
        <dbReference type="EMBL" id="PZF81826.1"/>
    </source>
</evidence>
<feature type="compositionally biased region" description="Pro residues" evidence="1">
    <location>
        <begin position="494"/>
        <end position="506"/>
    </location>
</feature>
<protein>
    <recommendedName>
        <fullName evidence="2">HNH nuclease domain-containing protein</fullName>
    </recommendedName>
</protein>
<gene>
    <name evidence="3" type="ORF">C1I92_19570</name>
</gene>
<reference evidence="3 4" key="1">
    <citation type="submission" date="2018-01" db="EMBL/GenBank/DDBJ databases">
        <title>Draft genome sequence of Jiangella sp. GTF31.</title>
        <authorList>
            <person name="Sahin N."/>
            <person name="Ay H."/>
            <person name="Saygin H."/>
        </authorList>
    </citation>
    <scope>NUCLEOTIDE SEQUENCE [LARGE SCALE GENOMIC DNA]</scope>
    <source>
        <strain evidence="3 4">GTF31</strain>
    </source>
</reference>
<dbReference type="Gene3D" id="1.10.30.50">
    <property type="match status" value="1"/>
</dbReference>
<dbReference type="Pfam" id="PF02720">
    <property type="entry name" value="DUF222"/>
    <property type="match status" value="1"/>
</dbReference>
<accession>A0A2W2C7W5</accession>
<feature type="compositionally biased region" description="Polar residues" evidence="1">
    <location>
        <begin position="475"/>
        <end position="486"/>
    </location>
</feature>
<name>A0A2W2C7W5_9ACTN</name>
<comment type="caution">
    <text evidence="3">The sequence shown here is derived from an EMBL/GenBank/DDBJ whole genome shotgun (WGS) entry which is preliminary data.</text>
</comment>
<organism evidence="3 4">
    <name type="scientific">Jiangella anatolica</name>
    <dbReference type="NCBI Taxonomy" id="2670374"/>
    <lineage>
        <taxon>Bacteria</taxon>
        <taxon>Bacillati</taxon>
        <taxon>Actinomycetota</taxon>
        <taxon>Actinomycetes</taxon>
        <taxon>Jiangellales</taxon>
        <taxon>Jiangellaceae</taxon>
        <taxon>Jiangella</taxon>
    </lineage>
</organism>
<feature type="region of interest" description="Disordered" evidence="1">
    <location>
        <begin position="468"/>
        <end position="506"/>
    </location>
</feature>
<dbReference type="CDD" id="cd00085">
    <property type="entry name" value="HNHc"/>
    <property type="match status" value="1"/>
</dbReference>
<dbReference type="InterPro" id="IPR003870">
    <property type="entry name" value="DUF222"/>
</dbReference>
<sequence>MLRMVIMIDADAAAVPAGLSWFDECEPASDVSCWLADGEFVPVTEVVPTTRTSAVAAIRAELSALAVVDDHGAAAVAAGELSDLIVSCQRVMSQARALQATLAEELASRSELAPASSAAEFRSVSAESCAALEVTAPLALTSGQAEYLVNESVRLVRDFPATLAALARGDLDERRVRVILAELGRQDREVAAAVEAAVIGRASEQNTTQLRRSVKRLLHRLAPEQAEERRARAAADRHVRVWPAEDGMAWIEALMRAEDAAAIEAVLDSGEKALKRRDADTGDARARTRDQRRADVLAKLAWAALTEGRIGPTGDGSVQSPVRDVAGALSLSGAHGRPVAVQVTVSLTTLAGLDEEPGDLDGYGHVPARVARELAAAGIWTWVGCDPVTGAVVDHGRTRYTPTRDLVDHVLLRDRTCRAPGCAVPAVRCDLDHVHAYGAGGLTCPANLTPLCRKHHLIKHHGPFAVDRPEPGTLRWTSPTGRTTSRGPDRPGPVHDPPPGTDDPPF</sequence>
<dbReference type="EMBL" id="POTW01000050">
    <property type="protein sequence ID" value="PZF81826.1"/>
    <property type="molecule type" value="Genomic_DNA"/>
</dbReference>
<evidence type="ECO:0000259" key="2">
    <source>
        <dbReference type="SMART" id="SM00507"/>
    </source>
</evidence>
<proteinExistence type="predicted"/>
<dbReference type="AlphaFoldDB" id="A0A2W2C7W5"/>
<feature type="domain" description="HNH nuclease" evidence="2">
    <location>
        <begin position="405"/>
        <end position="457"/>
    </location>
</feature>
<dbReference type="InterPro" id="IPR003615">
    <property type="entry name" value="HNH_nuc"/>
</dbReference>
<dbReference type="Proteomes" id="UP000248764">
    <property type="component" value="Unassembled WGS sequence"/>
</dbReference>